<dbReference type="GO" id="GO:0017156">
    <property type="term" value="P:calcium-ion regulated exocytosis"/>
    <property type="evidence" value="ECO:0007669"/>
    <property type="project" value="TreeGrafter"/>
</dbReference>
<dbReference type="GO" id="GO:0070382">
    <property type="term" value="C:exocytic vesicle"/>
    <property type="evidence" value="ECO:0007669"/>
    <property type="project" value="TreeGrafter"/>
</dbReference>
<dbReference type="SUPFAM" id="SSF49562">
    <property type="entry name" value="C2 domain (Calcium/lipid-binding domain, CaLB)"/>
    <property type="match status" value="1"/>
</dbReference>
<accession>A0AAV4XLV7</accession>
<evidence type="ECO:0000313" key="4">
    <source>
        <dbReference type="EMBL" id="GIY96097.1"/>
    </source>
</evidence>
<dbReference type="GO" id="GO:0005886">
    <property type="term" value="C:plasma membrane"/>
    <property type="evidence" value="ECO:0007669"/>
    <property type="project" value="TreeGrafter"/>
</dbReference>
<comment type="caution">
    <text evidence="4">The sequence shown here is derived from an EMBL/GenBank/DDBJ whole genome shotgun (WGS) entry which is preliminary data.</text>
</comment>
<dbReference type="AlphaFoldDB" id="A0AAV4XLV7"/>
<protein>
    <recommendedName>
        <fullName evidence="3">C2 domain-containing protein</fullName>
    </recommendedName>
</protein>
<organism evidence="4 5">
    <name type="scientific">Caerostris extrusa</name>
    <name type="common">Bark spider</name>
    <name type="synonym">Caerostris bankana</name>
    <dbReference type="NCBI Taxonomy" id="172846"/>
    <lineage>
        <taxon>Eukaryota</taxon>
        <taxon>Metazoa</taxon>
        <taxon>Ecdysozoa</taxon>
        <taxon>Arthropoda</taxon>
        <taxon>Chelicerata</taxon>
        <taxon>Arachnida</taxon>
        <taxon>Araneae</taxon>
        <taxon>Araneomorphae</taxon>
        <taxon>Entelegynae</taxon>
        <taxon>Araneoidea</taxon>
        <taxon>Araneidae</taxon>
        <taxon>Caerostris</taxon>
    </lineage>
</organism>
<dbReference type="GO" id="GO:0005509">
    <property type="term" value="F:calcium ion binding"/>
    <property type="evidence" value="ECO:0007669"/>
    <property type="project" value="TreeGrafter"/>
</dbReference>
<feature type="transmembrane region" description="Helical" evidence="2">
    <location>
        <begin position="66"/>
        <end position="86"/>
    </location>
</feature>
<dbReference type="PANTHER" id="PTHR10024:SF374">
    <property type="entry name" value="C2 DOMAIN-CONTAINING PROTEIN"/>
    <property type="match status" value="1"/>
</dbReference>
<keyword evidence="2" id="KW-0812">Transmembrane</keyword>
<keyword evidence="2" id="KW-1133">Transmembrane helix</keyword>
<evidence type="ECO:0000256" key="2">
    <source>
        <dbReference type="SAM" id="Phobius"/>
    </source>
</evidence>
<dbReference type="GO" id="GO:0000149">
    <property type="term" value="F:SNARE binding"/>
    <property type="evidence" value="ECO:0007669"/>
    <property type="project" value="TreeGrafter"/>
</dbReference>
<dbReference type="Proteomes" id="UP001054945">
    <property type="component" value="Unassembled WGS sequence"/>
</dbReference>
<dbReference type="PANTHER" id="PTHR10024">
    <property type="entry name" value="SYNAPTOTAGMIN"/>
    <property type="match status" value="1"/>
</dbReference>
<dbReference type="GO" id="GO:0001786">
    <property type="term" value="F:phosphatidylserine binding"/>
    <property type="evidence" value="ECO:0007669"/>
    <property type="project" value="TreeGrafter"/>
</dbReference>
<evidence type="ECO:0000256" key="1">
    <source>
        <dbReference type="SAM" id="MobiDB-lite"/>
    </source>
</evidence>
<evidence type="ECO:0000259" key="3">
    <source>
        <dbReference type="Pfam" id="PF00168"/>
    </source>
</evidence>
<reference evidence="4 5" key="1">
    <citation type="submission" date="2021-06" db="EMBL/GenBank/DDBJ databases">
        <title>Caerostris extrusa draft genome.</title>
        <authorList>
            <person name="Kono N."/>
            <person name="Arakawa K."/>
        </authorList>
    </citation>
    <scope>NUCLEOTIDE SEQUENCE [LARGE SCALE GENOMIC DNA]</scope>
</reference>
<proteinExistence type="predicted"/>
<dbReference type="EMBL" id="BPLR01000616">
    <property type="protein sequence ID" value="GIY96097.1"/>
    <property type="molecule type" value="Genomic_DNA"/>
</dbReference>
<feature type="domain" description="C2" evidence="3">
    <location>
        <begin position="82"/>
        <end position="114"/>
    </location>
</feature>
<name>A0AAV4XLV7_CAEEX</name>
<dbReference type="Gene3D" id="2.60.40.150">
    <property type="entry name" value="C2 domain"/>
    <property type="match status" value="1"/>
</dbReference>
<dbReference type="GO" id="GO:0030276">
    <property type="term" value="F:clathrin binding"/>
    <property type="evidence" value="ECO:0007669"/>
    <property type="project" value="TreeGrafter"/>
</dbReference>
<dbReference type="InterPro" id="IPR035892">
    <property type="entry name" value="C2_domain_sf"/>
</dbReference>
<sequence length="125" mass="14371">MNNLSKISGTLTEVLMVPQSSVESVHHQMEQHIYIHGQNILMEHHSIRISAPKSVDSMTHQFNRRVPGFLFISPVILYLLVADPYVKVSLMCQGKRVKKKKTSVKKSTLNPVYNGPRLRRARREH</sequence>
<keyword evidence="5" id="KW-1185">Reference proteome</keyword>
<dbReference type="InterPro" id="IPR000008">
    <property type="entry name" value="C2_dom"/>
</dbReference>
<keyword evidence="2" id="KW-0472">Membrane</keyword>
<evidence type="ECO:0000313" key="5">
    <source>
        <dbReference type="Proteomes" id="UP001054945"/>
    </source>
</evidence>
<dbReference type="Pfam" id="PF00168">
    <property type="entry name" value="C2"/>
    <property type="match status" value="1"/>
</dbReference>
<gene>
    <name evidence="4" type="ORF">CEXT_575691</name>
</gene>
<feature type="region of interest" description="Disordered" evidence="1">
    <location>
        <begin position="99"/>
        <end position="125"/>
    </location>
</feature>
<dbReference type="GO" id="GO:0005544">
    <property type="term" value="F:calcium-dependent phospholipid binding"/>
    <property type="evidence" value="ECO:0007669"/>
    <property type="project" value="TreeGrafter"/>
</dbReference>